<dbReference type="HAMAP" id="MF_01588">
    <property type="entry name" value="DNA_ligase_A"/>
    <property type="match status" value="1"/>
</dbReference>
<dbReference type="NCBIfam" id="NF005932">
    <property type="entry name" value="PRK07956.1"/>
    <property type="match status" value="1"/>
</dbReference>
<comment type="catalytic activity">
    <reaction evidence="9 10">
        <text>NAD(+) + (deoxyribonucleotide)n-3'-hydroxyl + 5'-phospho-(deoxyribonucleotide)m = (deoxyribonucleotide)n+m + AMP + beta-nicotinamide D-nucleotide.</text>
        <dbReference type="EC" id="6.5.1.2"/>
    </reaction>
</comment>
<feature type="binding site" evidence="10">
    <location>
        <begin position="71"/>
        <end position="72"/>
    </location>
    <ligand>
        <name>NAD(+)</name>
        <dbReference type="ChEBI" id="CHEBI:57540"/>
    </ligand>
</feature>
<evidence type="ECO:0000256" key="7">
    <source>
        <dbReference type="ARBA" id="ARBA00023027"/>
    </source>
</evidence>
<keyword evidence="6 10" id="KW-0862">Zinc</keyword>
<organism evidence="12 13">
    <name type="scientific">Termitidicoccus mucosus</name>
    <dbReference type="NCBI Taxonomy" id="1184151"/>
    <lineage>
        <taxon>Bacteria</taxon>
        <taxon>Pseudomonadati</taxon>
        <taxon>Verrucomicrobiota</taxon>
        <taxon>Opitutia</taxon>
        <taxon>Opitutales</taxon>
        <taxon>Opitutaceae</taxon>
        <taxon>Termitidicoccus</taxon>
    </lineage>
</organism>
<comment type="cofactor">
    <cofactor evidence="10">
        <name>Mg(2+)</name>
        <dbReference type="ChEBI" id="CHEBI:18420"/>
    </cofactor>
    <cofactor evidence="10">
        <name>Mn(2+)</name>
        <dbReference type="ChEBI" id="CHEBI:29035"/>
    </cofactor>
</comment>
<dbReference type="Gene3D" id="3.40.50.10190">
    <property type="entry name" value="BRCT domain"/>
    <property type="match status" value="1"/>
</dbReference>
<dbReference type="InterPro" id="IPR013839">
    <property type="entry name" value="DNAligase_adenylation"/>
</dbReference>
<reference evidence="12 13" key="1">
    <citation type="submission" date="2016-01" db="EMBL/GenBank/DDBJ databases">
        <title>High potential of lignocellulose degradation of a new Verrucomicrobia species.</title>
        <authorList>
            <person name="Wang Y."/>
            <person name="Shi Y."/>
            <person name="Qiu Z."/>
            <person name="Liu S."/>
            <person name="Yang H."/>
        </authorList>
    </citation>
    <scope>NUCLEOTIDE SEQUENCE [LARGE SCALE GENOMIC DNA]</scope>
    <source>
        <strain evidence="12 13">TSB47</strain>
    </source>
</reference>
<feature type="binding site" evidence="10">
    <location>
        <position position="159"/>
    </location>
    <ligand>
        <name>NAD(+)</name>
        <dbReference type="ChEBI" id="CHEBI:57540"/>
    </ligand>
</feature>
<dbReference type="Pfam" id="PF01653">
    <property type="entry name" value="DNA_ligase_aden"/>
    <property type="match status" value="1"/>
</dbReference>
<name>A0A178IPZ1_9BACT</name>
<keyword evidence="3 10" id="KW-0235">DNA replication</keyword>
<evidence type="ECO:0000256" key="2">
    <source>
        <dbReference type="ARBA" id="ARBA00022598"/>
    </source>
</evidence>
<comment type="caution">
    <text evidence="10">Lacks conserved residue(s) required for the propagation of feature annotation.</text>
</comment>
<dbReference type="InterPro" id="IPR001357">
    <property type="entry name" value="BRCT_dom"/>
</dbReference>
<dbReference type="GO" id="GO:0046872">
    <property type="term" value="F:metal ion binding"/>
    <property type="evidence" value="ECO:0007669"/>
    <property type="project" value="UniProtKB-KW"/>
</dbReference>
<evidence type="ECO:0000256" key="3">
    <source>
        <dbReference type="ARBA" id="ARBA00022705"/>
    </source>
</evidence>
<accession>A0A178IPZ1</accession>
<feature type="active site" description="N6-AMP-lysine intermediate" evidence="10">
    <location>
        <position position="100"/>
    </location>
</feature>
<dbReference type="OrthoDB" id="9759736at2"/>
<evidence type="ECO:0000259" key="11">
    <source>
        <dbReference type="SMART" id="SM00532"/>
    </source>
</evidence>
<feature type="binding site" evidence="10">
    <location>
        <begin position="29"/>
        <end position="33"/>
    </location>
    <ligand>
        <name>NAD(+)</name>
        <dbReference type="ChEBI" id="CHEBI:57540"/>
    </ligand>
</feature>
<evidence type="ECO:0000256" key="8">
    <source>
        <dbReference type="ARBA" id="ARBA00023204"/>
    </source>
</evidence>
<feature type="binding site" evidence="10">
    <location>
        <position position="381"/>
    </location>
    <ligand>
        <name>Zn(2+)</name>
        <dbReference type="ChEBI" id="CHEBI:29105"/>
    </ligand>
</feature>
<evidence type="ECO:0000256" key="1">
    <source>
        <dbReference type="ARBA" id="ARBA00004067"/>
    </source>
</evidence>
<dbReference type="AlphaFoldDB" id="A0A178IPZ1"/>
<dbReference type="Pfam" id="PF00533">
    <property type="entry name" value="BRCT"/>
    <property type="match status" value="1"/>
</dbReference>
<keyword evidence="2 10" id="KW-0436">Ligase</keyword>
<dbReference type="RefSeq" id="WP_068768541.1">
    <property type="nucleotide sequence ID" value="NZ_CP109796.1"/>
</dbReference>
<sequence length="666" mass="71638">MNSNIEEIAAQIRNADLAYYNSDSAMLEDAAYDALKDRLRQLAPGHDVLKVVGAVPSEMLAKAKHAIPMGSLDKAMNQDEFAAWIRNMGFQNQMLTVSMKMDGGSVALEYLNGRLIRAVTRGDGLIGEDITANARQFQNCPGEDVKIAGSPFTGFIRAEIMLLNEDWKKADPDFVSNPRNLGNGIARRKNGEQAELLSICAFRAHFEDGDVIAGTEADMLVLLEAAGFTVSPWRRGNVGDAWRFYEETRAGRATLPFWIDGMVVKLDDVPAQISLGERDQRPKGQIAIKFPAEGARTVLRAVELTVGHTGAIIPTGKFDPVQLGGTSVSNALLCNWEVIRALDIAIGDTVVIYKAGDIIPKVMQVVTRPENRIPVSEPSACPVCGGPVGRKKNVQGGESVMLYCLNDNCPAKLTGKIGRYLRSLNILGIGDEVLDALCKPGEGILPDMDAGSRSVKLKSPADLYTLKDDPEFLECLPLGDKKIRLGANRARKIIGEIEAKRELTLPEFLGSLGIDGLGKRRVALIQEAVPGRMDTLDDWLSGKLGGAEFAGAAGVPNIGPVLNEALVANKSLIQEFLANGVVIKATAKKSEIPGAKSFCFTGASSVPRLQLKAMAEAKGHSVKDSVGKGLDYLVMADPHSTSSKAVKARNLGTKCINEAEFYTILG</sequence>
<dbReference type="SUPFAM" id="SSF52113">
    <property type="entry name" value="BRCT domain"/>
    <property type="match status" value="1"/>
</dbReference>
<comment type="caution">
    <text evidence="12">The sequence shown here is derived from an EMBL/GenBank/DDBJ whole genome shotgun (WGS) entry which is preliminary data.</text>
</comment>
<dbReference type="PIRSF" id="PIRSF001604">
    <property type="entry name" value="LigA"/>
    <property type="match status" value="1"/>
</dbReference>
<dbReference type="Gene3D" id="1.10.150.20">
    <property type="entry name" value="5' to 3' exonuclease, C-terminal subdomain"/>
    <property type="match status" value="1"/>
</dbReference>
<keyword evidence="5 10" id="KW-0227">DNA damage</keyword>
<dbReference type="GO" id="GO:0006281">
    <property type="term" value="P:DNA repair"/>
    <property type="evidence" value="ECO:0007669"/>
    <property type="project" value="UniProtKB-KW"/>
</dbReference>
<dbReference type="SUPFAM" id="SSF50249">
    <property type="entry name" value="Nucleic acid-binding proteins"/>
    <property type="match status" value="1"/>
</dbReference>
<dbReference type="CDD" id="cd17748">
    <property type="entry name" value="BRCT_DNA_ligase_like"/>
    <property type="match status" value="1"/>
</dbReference>
<feature type="binding site" evidence="10">
    <location>
        <position position="265"/>
    </location>
    <ligand>
        <name>NAD(+)</name>
        <dbReference type="ChEBI" id="CHEBI:57540"/>
    </ligand>
</feature>
<keyword evidence="13" id="KW-1185">Reference proteome</keyword>
<dbReference type="Proteomes" id="UP000078486">
    <property type="component" value="Unassembled WGS sequence"/>
</dbReference>
<feature type="binding site" evidence="10">
    <location>
        <position position="384"/>
    </location>
    <ligand>
        <name>Zn(2+)</name>
        <dbReference type="ChEBI" id="CHEBI:29105"/>
    </ligand>
</feature>
<feature type="binding site" evidence="10">
    <location>
        <position position="121"/>
    </location>
    <ligand>
        <name>NAD(+)</name>
        <dbReference type="ChEBI" id="CHEBI:57540"/>
    </ligand>
</feature>
<evidence type="ECO:0000256" key="5">
    <source>
        <dbReference type="ARBA" id="ARBA00022763"/>
    </source>
</evidence>
<evidence type="ECO:0000256" key="10">
    <source>
        <dbReference type="HAMAP-Rule" id="MF_01588"/>
    </source>
</evidence>
<comment type="function">
    <text evidence="1 10">DNA ligase that catalyzes the formation of phosphodiester linkages between 5'-phosphoryl and 3'-hydroxyl groups in double-stranded DNA using NAD as a coenzyme and as the energy source for the reaction. It is essential for DNA replication and repair of damaged DNA.</text>
</comment>
<dbReference type="Pfam" id="PF03120">
    <property type="entry name" value="OB_DNA_ligase"/>
    <property type="match status" value="1"/>
</dbReference>
<evidence type="ECO:0000313" key="13">
    <source>
        <dbReference type="Proteomes" id="UP000078486"/>
    </source>
</evidence>
<dbReference type="InterPro" id="IPR004150">
    <property type="entry name" value="NAD_DNA_ligase_OB"/>
</dbReference>
<dbReference type="Gene3D" id="2.40.50.140">
    <property type="entry name" value="Nucleic acid-binding proteins"/>
    <property type="match status" value="1"/>
</dbReference>
<dbReference type="SMART" id="SM00532">
    <property type="entry name" value="LIGANc"/>
    <property type="match status" value="1"/>
</dbReference>
<dbReference type="GO" id="GO:0003911">
    <property type="term" value="F:DNA ligase (NAD+) activity"/>
    <property type="evidence" value="ECO:0007669"/>
    <property type="project" value="UniProtKB-UniRule"/>
</dbReference>
<keyword evidence="4 10" id="KW-0479">Metal-binding</keyword>
<dbReference type="InterPro" id="IPR010994">
    <property type="entry name" value="RuvA_2-like"/>
</dbReference>
<comment type="similarity">
    <text evidence="10">Belongs to the NAD-dependent DNA ligase family. LigA subfamily.</text>
</comment>
<dbReference type="STRING" id="1184151.AW736_01645"/>
<proteinExistence type="inferred from homology"/>
<feature type="binding site" evidence="10">
    <location>
        <position position="289"/>
    </location>
    <ligand>
        <name>NAD(+)</name>
        <dbReference type="ChEBI" id="CHEBI:57540"/>
    </ligand>
</feature>
<dbReference type="Gene3D" id="1.10.287.610">
    <property type="entry name" value="Helix hairpin bin"/>
    <property type="match status" value="1"/>
</dbReference>
<dbReference type="EMBL" id="LRRQ01000015">
    <property type="protein sequence ID" value="OAM91771.1"/>
    <property type="molecule type" value="Genomic_DNA"/>
</dbReference>
<evidence type="ECO:0000256" key="9">
    <source>
        <dbReference type="ARBA" id="ARBA00034005"/>
    </source>
</evidence>
<dbReference type="SUPFAM" id="SSF47781">
    <property type="entry name" value="RuvA domain 2-like"/>
    <property type="match status" value="1"/>
</dbReference>
<feature type="binding site" evidence="10">
    <location>
        <position position="404"/>
    </location>
    <ligand>
        <name>Zn(2+)</name>
        <dbReference type="ChEBI" id="CHEBI:29105"/>
    </ligand>
</feature>
<dbReference type="EC" id="6.5.1.2" evidence="10"/>
<protein>
    <recommendedName>
        <fullName evidence="10">DNA ligase</fullName>
        <ecNumber evidence="10">6.5.1.2</ecNumber>
    </recommendedName>
    <alternativeName>
        <fullName evidence="10">Polydeoxyribonucleotide synthase [NAD(+)]</fullName>
    </alternativeName>
</protein>
<dbReference type="GO" id="GO:0006260">
    <property type="term" value="P:DNA replication"/>
    <property type="evidence" value="ECO:0007669"/>
    <property type="project" value="UniProtKB-KW"/>
</dbReference>
<evidence type="ECO:0000256" key="4">
    <source>
        <dbReference type="ARBA" id="ARBA00022723"/>
    </source>
</evidence>
<keyword evidence="10" id="KW-0464">Manganese</keyword>
<keyword evidence="8 10" id="KW-0234">DNA repair</keyword>
<gene>
    <name evidence="10" type="primary">ligA</name>
    <name evidence="12" type="ORF">AW736_01645</name>
</gene>
<feature type="binding site" evidence="10">
    <location>
        <position position="409"/>
    </location>
    <ligand>
        <name>Zn(2+)</name>
        <dbReference type="ChEBI" id="CHEBI:29105"/>
    </ligand>
</feature>
<evidence type="ECO:0000256" key="6">
    <source>
        <dbReference type="ARBA" id="ARBA00022833"/>
    </source>
</evidence>
<feature type="domain" description="NAD-dependent DNA ligase N-terminal" evidence="11">
    <location>
        <begin position="5"/>
        <end position="426"/>
    </location>
</feature>
<evidence type="ECO:0000313" key="12">
    <source>
        <dbReference type="EMBL" id="OAM91771.1"/>
    </source>
</evidence>
<dbReference type="InterPro" id="IPR013840">
    <property type="entry name" value="DNAligase_N"/>
</dbReference>
<dbReference type="InterPro" id="IPR001679">
    <property type="entry name" value="DNA_ligase"/>
</dbReference>
<dbReference type="InterPro" id="IPR012340">
    <property type="entry name" value="NA-bd_OB-fold"/>
</dbReference>
<dbReference type="InterPro" id="IPR036420">
    <property type="entry name" value="BRCT_dom_sf"/>
</dbReference>
<dbReference type="SUPFAM" id="SSF56091">
    <property type="entry name" value="DNA ligase/mRNA capping enzyme, catalytic domain"/>
    <property type="match status" value="1"/>
</dbReference>
<dbReference type="Gene3D" id="3.30.470.30">
    <property type="entry name" value="DNA ligase/mRNA capping enzyme"/>
    <property type="match status" value="1"/>
</dbReference>
<keyword evidence="7 10" id="KW-0520">NAD</keyword>
<keyword evidence="10" id="KW-0460">Magnesium</keyword>